<keyword evidence="3" id="KW-1185">Reference proteome</keyword>
<accession>A0ABS4CH40</accession>
<sequence length="132" mass="15105">MKRKRRYLLLSVLLLSFLSGCSSEMKGESERQASFSKEAVENIKEKAKHYSNQAFQDGEVPLNEFVQIKGTILKSDSSEKVLKKGDRFILISENSQYQVFNEQENDFEVGDDVTVYGEYYGFLKGILIEKDG</sequence>
<evidence type="ECO:0000313" key="3">
    <source>
        <dbReference type="Proteomes" id="UP000673375"/>
    </source>
</evidence>
<dbReference type="RefSeq" id="WP_209556671.1">
    <property type="nucleotide sequence ID" value="NZ_JAEDXU010000002.1"/>
</dbReference>
<proteinExistence type="predicted"/>
<dbReference type="Proteomes" id="UP000673375">
    <property type="component" value="Unassembled WGS sequence"/>
</dbReference>
<evidence type="ECO:0000313" key="2">
    <source>
        <dbReference type="EMBL" id="MBP1045872.1"/>
    </source>
</evidence>
<comment type="caution">
    <text evidence="2">The sequence shown here is derived from an EMBL/GenBank/DDBJ whole genome shotgun (WGS) entry which is preliminary data.</text>
</comment>
<dbReference type="EMBL" id="JAEDXU010000002">
    <property type="protein sequence ID" value="MBP1045872.1"/>
    <property type="molecule type" value="Genomic_DNA"/>
</dbReference>
<feature type="chain" id="PRO_5047172458" description="Lipoprotein" evidence="1">
    <location>
        <begin position="23"/>
        <end position="132"/>
    </location>
</feature>
<gene>
    <name evidence="2" type="ORF">I6N96_06230</name>
</gene>
<feature type="signal peptide" evidence="1">
    <location>
        <begin position="1"/>
        <end position="22"/>
    </location>
</feature>
<reference evidence="2 3" key="1">
    <citation type="submission" date="2020-12" db="EMBL/GenBank/DDBJ databases">
        <title>Vagococcus allomyrinae sp. nov. and Enterococcus lavae sp. nov., isolated from the larvae of Allomyrina dichotoma.</title>
        <authorList>
            <person name="Lee S.D."/>
        </authorList>
    </citation>
    <scope>NUCLEOTIDE SEQUENCE [LARGE SCALE GENOMIC DNA]</scope>
    <source>
        <strain evidence="2 3">BWM-S5</strain>
    </source>
</reference>
<protein>
    <recommendedName>
        <fullName evidence="4">Lipoprotein</fullName>
    </recommendedName>
</protein>
<evidence type="ECO:0000256" key="1">
    <source>
        <dbReference type="SAM" id="SignalP"/>
    </source>
</evidence>
<evidence type="ECO:0008006" key="4">
    <source>
        <dbReference type="Google" id="ProtNLM"/>
    </source>
</evidence>
<organism evidence="2 3">
    <name type="scientific">Enterococcus larvae</name>
    <dbReference type="NCBI Taxonomy" id="2794352"/>
    <lineage>
        <taxon>Bacteria</taxon>
        <taxon>Bacillati</taxon>
        <taxon>Bacillota</taxon>
        <taxon>Bacilli</taxon>
        <taxon>Lactobacillales</taxon>
        <taxon>Enterococcaceae</taxon>
        <taxon>Enterococcus</taxon>
    </lineage>
</organism>
<keyword evidence="1" id="KW-0732">Signal</keyword>
<dbReference type="PROSITE" id="PS51257">
    <property type="entry name" value="PROKAR_LIPOPROTEIN"/>
    <property type="match status" value="1"/>
</dbReference>
<name>A0ABS4CH40_9ENTE</name>